<gene>
    <name evidence="2" type="ORF">METZ01_LOCUS101991</name>
</gene>
<dbReference type="AlphaFoldDB" id="A0A381WB14"/>
<sequence>MDYNNVKTLYTLILLFLIEFMIIVLSLYKISY</sequence>
<name>A0A381WB14_9ZZZZ</name>
<proteinExistence type="predicted"/>
<evidence type="ECO:0000313" key="2">
    <source>
        <dbReference type="EMBL" id="SVA49137.1"/>
    </source>
</evidence>
<evidence type="ECO:0000256" key="1">
    <source>
        <dbReference type="SAM" id="Phobius"/>
    </source>
</evidence>
<dbReference type="EMBL" id="UINC01011104">
    <property type="protein sequence ID" value="SVA49137.1"/>
    <property type="molecule type" value="Genomic_DNA"/>
</dbReference>
<feature type="transmembrane region" description="Helical" evidence="1">
    <location>
        <begin position="12"/>
        <end position="30"/>
    </location>
</feature>
<reference evidence="2" key="1">
    <citation type="submission" date="2018-05" db="EMBL/GenBank/DDBJ databases">
        <authorList>
            <person name="Lanie J.A."/>
            <person name="Ng W.-L."/>
            <person name="Kazmierczak K.M."/>
            <person name="Andrzejewski T.M."/>
            <person name="Davidsen T.M."/>
            <person name="Wayne K.J."/>
            <person name="Tettelin H."/>
            <person name="Glass J.I."/>
            <person name="Rusch D."/>
            <person name="Podicherti R."/>
            <person name="Tsui H.-C.T."/>
            <person name="Winkler M.E."/>
        </authorList>
    </citation>
    <scope>NUCLEOTIDE SEQUENCE</scope>
</reference>
<protein>
    <submittedName>
        <fullName evidence="2">Uncharacterized protein</fullName>
    </submittedName>
</protein>
<organism evidence="2">
    <name type="scientific">marine metagenome</name>
    <dbReference type="NCBI Taxonomy" id="408172"/>
    <lineage>
        <taxon>unclassified sequences</taxon>
        <taxon>metagenomes</taxon>
        <taxon>ecological metagenomes</taxon>
    </lineage>
</organism>
<keyword evidence="1" id="KW-1133">Transmembrane helix</keyword>
<keyword evidence="1" id="KW-0472">Membrane</keyword>
<accession>A0A381WB14</accession>
<keyword evidence="1" id="KW-0812">Transmembrane</keyword>